<sequence>MLLLNRREKDQISSGFAMLLASSLNIWNSFLFWSTIVSMGIQVVSGVTNIALAALPKKPDPAAQEYIKQAHEDIIFKGPYAPSQHIYFLGR</sequence>
<evidence type="ECO:0000313" key="3">
    <source>
        <dbReference type="Proteomes" id="UP001208245"/>
    </source>
</evidence>
<dbReference type="Proteomes" id="UP001208245">
    <property type="component" value="Unassembled WGS sequence"/>
</dbReference>
<proteinExistence type="predicted"/>
<evidence type="ECO:0000313" key="2">
    <source>
        <dbReference type="EMBL" id="MCV3728211.1"/>
    </source>
</evidence>
<keyword evidence="1" id="KW-0812">Transmembrane</keyword>
<dbReference type="RefSeq" id="WP_263821542.1">
    <property type="nucleotide sequence ID" value="NZ_JAOXHL010000001.1"/>
</dbReference>
<keyword evidence="1" id="KW-0472">Membrane</keyword>
<gene>
    <name evidence="2" type="ORF">OF376_00200</name>
</gene>
<dbReference type="EMBL" id="JAOXHL010000001">
    <property type="protein sequence ID" value="MCV3728211.1"/>
    <property type="molecule type" value="Genomic_DNA"/>
</dbReference>
<protein>
    <submittedName>
        <fullName evidence="2">Uncharacterized protein</fullName>
    </submittedName>
</protein>
<evidence type="ECO:0000256" key="1">
    <source>
        <dbReference type="SAM" id="Phobius"/>
    </source>
</evidence>
<feature type="transmembrane region" description="Helical" evidence="1">
    <location>
        <begin position="12"/>
        <end position="30"/>
    </location>
</feature>
<accession>A0ABT3BMA1</accession>
<organism evidence="2 3">
    <name type="scientific">Ureaplasma miroungigenitalium</name>
    <dbReference type="NCBI Taxonomy" id="1042321"/>
    <lineage>
        <taxon>Bacteria</taxon>
        <taxon>Bacillati</taxon>
        <taxon>Mycoplasmatota</taxon>
        <taxon>Mycoplasmoidales</taxon>
        <taxon>Mycoplasmoidaceae</taxon>
        <taxon>Ureaplasma</taxon>
    </lineage>
</organism>
<comment type="caution">
    <text evidence="2">The sequence shown here is derived from an EMBL/GenBank/DDBJ whole genome shotgun (WGS) entry which is preliminary data.</text>
</comment>
<reference evidence="2 3" key="1">
    <citation type="journal article" date="2020" name="Int. J. Syst. Evol. Microbiol.">
        <title>Ureaplasma miroungigenitalium sp. nov. isolated from northern elephant seals (Mirounga angustirostris) and Ureaplasma zalophigenitalium sp. nov. isolated from California sea lions (Zalophus californianus).</title>
        <authorList>
            <person name="Volokhov D.V."/>
            <person name="Gulland F.M."/>
            <person name="Gao Y."/>
            <person name="Chizhikov V.E."/>
        </authorList>
    </citation>
    <scope>NUCLEOTIDE SEQUENCE [LARGE SCALE GENOMIC DNA]</scope>
    <source>
        <strain evidence="2 3">ES3182-GEN</strain>
    </source>
</reference>
<keyword evidence="3" id="KW-1185">Reference proteome</keyword>
<name>A0ABT3BMA1_9BACT</name>
<keyword evidence="1" id="KW-1133">Transmembrane helix</keyword>